<protein>
    <submittedName>
        <fullName evidence="3">Methyltransferase domain-containing protein</fullName>
    </submittedName>
</protein>
<dbReference type="GO" id="GO:0008168">
    <property type="term" value="F:methyltransferase activity"/>
    <property type="evidence" value="ECO:0007669"/>
    <property type="project" value="UniProtKB-KW"/>
</dbReference>
<dbReference type="PANTHER" id="PTHR45128:SF2">
    <property type="entry name" value="METHYLTRANSFERASE DOMAIN-CONTAINING PROTEIN"/>
    <property type="match status" value="1"/>
</dbReference>
<name>A0ABR7XKQ0_9BACT</name>
<comment type="caution">
    <text evidence="3">The sequence shown here is derived from an EMBL/GenBank/DDBJ whole genome shotgun (WGS) entry which is preliminary data.</text>
</comment>
<keyword evidence="3" id="KW-0489">Methyltransferase</keyword>
<dbReference type="InterPro" id="IPR029063">
    <property type="entry name" value="SAM-dependent_MTases_sf"/>
</dbReference>
<dbReference type="InterPro" id="IPR025714">
    <property type="entry name" value="Methyltranfer_dom"/>
</dbReference>
<dbReference type="RefSeq" id="WP_191184990.1">
    <property type="nucleotide sequence ID" value="NZ_JACXAJ010000011.1"/>
</dbReference>
<dbReference type="SUPFAM" id="SSF53335">
    <property type="entry name" value="S-adenosyl-L-methionine-dependent methyltransferases"/>
    <property type="match status" value="1"/>
</dbReference>
<feature type="domain" description="Methyltransferase" evidence="1">
    <location>
        <begin position="179"/>
        <end position="303"/>
    </location>
</feature>
<dbReference type="Proteomes" id="UP000625551">
    <property type="component" value="Unassembled WGS sequence"/>
</dbReference>
<reference evidence="3 4" key="1">
    <citation type="submission" date="2020-09" db="EMBL/GenBank/DDBJ databases">
        <title>Genome sequencing and assembly of Pontibacter sp.</title>
        <authorList>
            <person name="Chhetri G."/>
        </authorList>
    </citation>
    <scope>NUCLEOTIDE SEQUENCE [LARGE SCALE GENOMIC DNA]</scope>
    <source>
        <strain evidence="3 4">JH31</strain>
    </source>
</reference>
<dbReference type="Pfam" id="PF13847">
    <property type="entry name" value="Methyltransf_31"/>
    <property type="match status" value="1"/>
</dbReference>
<sequence length="355" mass="40117">MDTHAILPKEISTKKMSDFVHRILDDLRASERIKMTYLGVQLGLYKAMAFAGAVTVGELARRTRAKVRLVKKWLHHQATEGIVSHEPDSDTYSLPIEHAIALTDRKSPFYIGERFQSKRVEKTAKFVREPSVEKKSDIPGMAGKDKLTEPSARFFSSEYLSSLFDNWLPGVEGLMDRLEQGITVADLGCGRHGASTLIMAEAFPESHFLGFDRYESSVERASLLAKEKKISNAHFELATADQVQAHQYDLITLIECLHNMGGSLQDLLIECNEVLKRDGVLVAVEAKDRYKVGEELYQRMRSTEGRHVVAEEVSRVELGVDTYEKELQQAARKAGFVSFRKVAETVYDKVYEMRP</sequence>
<keyword evidence="3" id="KW-0808">Transferase</keyword>
<dbReference type="Gene3D" id="3.40.50.150">
    <property type="entry name" value="Vaccinia Virus protein VP39"/>
    <property type="match status" value="1"/>
</dbReference>
<organism evidence="3 4">
    <name type="scientific">Pontibacter aquaedesilientis</name>
    <dbReference type="NCBI Taxonomy" id="2766980"/>
    <lineage>
        <taxon>Bacteria</taxon>
        <taxon>Pseudomonadati</taxon>
        <taxon>Bacteroidota</taxon>
        <taxon>Cytophagia</taxon>
        <taxon>Cytophagales</taxon>
        <taxon>Hymenobacteraceae</taxon>
        <taxon>Pontibacter</taxon>
    </lineage>
</organism>
<dbReference type="InterPro" id="IPR048711">
    <property type="entry name" value="WHD_Rv2258c"/>
</dbReference>
<evidence type="ECO:0000259" key="1">
    <source>
        <dbReference type="Pfam" id="PF13847"/>
    </source>
</evidence>
<dbReference type="InterPro" id="IPR036390">
    <property type="entry name" value="WH_DNA-bd_sf"/>
</dbReference>
<feature type="domain" description="S-adenosylmethionine-dependent methyltransferase Rv2258c-like winged HTH" evidence="2">
    <location>
        <begin position="35"/>
        <end position="103"/>
    </location>
</feature>
<evidence type="ECO:0000313" key="4">
    <source>
        <dbReference type="Proteomes" id="UP000625551"/>
    </source>
</evidence>
<proteinExistence type="predicted"/>
<dbReference type="EMBL" id="JACXAJ010000011">
    <property type="protein sequence ID" value="MBD1398859.1"/>
    <property type="molecule type" value="Genomic_DNA"/>
</dbReference>
<dbReference type="InterPro" id="IPR053173">
    <property type="entry name" value="SAM-binding_MTase"/>
</dbReference>
<accession>A0ABR7XKQ0</accession>
<dbReference type="PANTHER" id="PTHR45128">
    <property type="entry name" value="METHYLTRANSFERASE TYPE 11"/>
    <property type="match status" value="1"/>
</dbReference>
<dbReference type="SUPFAM" id="SSF46785">
    <property type="entry name" value="Winged helix' DNA-binding domain"/>
    <property type="match status" value="1"/>
</dbReference>
<keyword evidence="4" id="KW-1185">Reference proteome</keyword>
<dbReference type="Pfam" id="PF21320">
    <property type="entry name" value="WHD_Rv2258c"/>
    <property type="match status" value="1"/>
</dbReference>
<evidence type="ECO:0000313" key="3">
    <source>
        <dbReference type="EMBL" id="MBD1398859.1"/>
    </source>
</evidence>
<dbReference type="GO" id="GO:0032259">
    <property type="term" value="P:methylation"/>
    <property type="evidence" value="ECO:0007669"/>
    <property type="project" value="UniProtKB-KW"/>
</dbReference>
<evidence type="ECO:0000259" key="2">
    <source>
        <dbReference type="Pfam" id="PF21320"/>
    </source>
</evidence>
<gene>
    <name evidence="3" type="ORF">H9Q13_16935</name>
</gene>
<dbReference type="CDD" id="cd02440">
    <property type="entry name" value="AdoMet_MTases"/>
    <property type="match status" value="1"/>
</dbReference>